<dbReference type="EMBL" id="JAQQWI010000001">
    <property type="protein sequence ID" value="KAK8040367.1"/>
    <property type="molecule type" value="Genomic_DNA"/>
</dbReference>
<keyword evidence="3" id="KW-1185">Reference proteome</keyword>
<feature type="region of interest" description="Disordered" evidence="1">
    <location>
        <begin position="331"/>
        <end position="361"/>
    </location>
</feature>
<evidence type="ECO:0000256" key="1">
    <source>
        <dbReference type="SAM" id="MobiDB-lite"/>
    </source>
</evidence>
<comment type="caution">
    <text evidence="2">The sequence shown here is derived from an EMBL/GenBank/DDBJ whole genome shotgun (WGS) entry which is preliminary data.</text>
</comment>
<reference evidence="2 3" key="1">
    <citation type="submission" date="2023-01" db="EMBL/GenBank/DDBJ databases">
        <title>Analysis of 21 Apiospora genomes using comparative genomics revels a genus with tremendous synthesis potential of carbohydrate active enzymes and secondary metabolites.</title>
        <authorList>
            <person name="Sorensen T."/>
        </authorList>
    </citation>
    <scope>NUCLEOTIDE SEQUENCE [LARGE SCALE GENOMIC DNA]</scope>
    <source>
        <strain evidence="2 3">CBS 20057</strain>
    </source>
</reference>
<proteinExistence type="predicted"/>
<gene>
    <name evidence="2" type="ORF">PG991_000155</name>
</gene>
<name>A0ABR1T1C1_9PEZI</name>
<sequence>MDRLPPELKIPIMQQVSEESPPGMTGVWAAVSRNWQALIEPTSFASLRLSQTCLAQARKILTPVRQSYVRCIDFTVTLPCYDPGDPETETERRQNNEAFSDAMAELLGLFCTWCDVAASGCRNRRGIELRLSAASATDKGRLNCRADLPLPHSEEWKAERCISSFVGLRDDTFHQRLPEVPIVETFTCLRATLDQRRLVPRTCCELTSRFPNLRNAYWDLADGAHDNAFRVQQRRDFAAALFPATPPNSQRLIPQSLRHLSLWYGTHTSAFELRRKFIRKHSAYHDYVVNIDPVLCPEGTPDDLSLALAALSMQLVSADFRGTIGEEFWSSLAPEEKEGDDDNSSDEKKKNDERRRHDQSPCRLRHLSVVVGTHTPQGVFQYRYDPKVDPPYVEGGRLLENAPRVKIDPAWMAAMHSARRRVPGMEIELDCNMDMPGKLLYPDGPGCGAFTRTTRYVDENGVERY</sequence>
<protein>
    <recommendedName>
        <fullName evidence="4">F-box domain-containing protein</fullName>
    </recommendedName>
</protein>
<feature type="compositionally biased region" description="Basic and acidic residues" evidence="1">
    <location>
        <begin position="345"/>
        <end position="360"/>
    </location>
</feature>
<evidence type="ECO:0008006" key="4">
    <source>
        <dbReference type="Google" id="ProtNLM"/>
    </source>
</evidence>
<organism evidence="2 3">
    <name type="scientific">Apiospora marii</name>
    <dbReference type="NCBI Taxonomy" id="335849"/>
    <lineage>
        <taxon>Eukaryota</taxon>
        <taxon>Fungi</taxon>
        <taxon>Dikarya</taxon>
        <taxon>Ascomycota</taxon>
        <taxon>Pezizomycotina</taxon>
        <taxon>Sordariomycetes</taxon>
        <taxon>Xylariomycetidae</taxon>
        <taxon>Amphisphaeriales</taxon>
        <taxon>Apiosporaceae</taxon>
        <taxon>Apiospora</taxon>
    </lineage>
</organism>
<evidence type="ECO:0000313" key="2">
    <source>
        <dbReference type="EMBL" id="KAK8040367.1"/>
    </source>
</evidence>
<accession>A0ABR1T1C1</accession>
<dbReference type="Proteomes" id="UP001396898">
    <property type="component" value="Unassembled WGS sequence"/>
</dbReference>
<evidence type="ECO:0000313" key="3">
    <source>
        <dbReference type="Proteomes" id="UP001396898"/>
    </source>
</evidence>